<evidence type="ECO:0000256" key="4">
    <source>
        <dbReference type="ARBA" id="ARBA00022989"/>
    </source>
</evidence>
<feature type="transmembrane region" description="Helical" evidence="6">
    <location>
        <begin position="316"/>
        <end position="344"/>
    </location>
</feature>
<feature type="transmembrane region" description="Helical" evidence="6">
    <location>
        <begin position="147"/>
        <end position="164"/>
    </location>
</feature>
<feature type="transmembrane region" description="Helical" evidence="6">
    <location>
        <begin position="40"/>
        <end position="59"/>
    </location>
</feature>
<evidence type="ECO:0000313" key="7">
    <source>
        <dbReference type="EMBL" id="NAS12369.1"/>
    </source>
</evidence>
<keyword evidence="3 6" id="KW-0812">Transmembrane</keyword>
<feature type="transmembrane region" description="Helical" evidence="6">
    <location>
        <begin position="386"/>
        <end position="405"/>
    </location>
</feature>
<keyword evidence="4 6" id="KW-1133">Transmembrane helix</keyword>
<protein>
    <submittedName>
        <fullName evidence="7">Oligosaccharide flippase family protein</fullName>
    </submittedName>
</protein>
<dbReference type="InterPro" id="IPR002797">
    <property type="entry name" value="Polysacc_synth"/>
</dbReference>
<feature type="transmembrane region" description="Helical" evidence="6">
    <location>
        <begin position="208"/>
        <end position="230"/>
    </location>
</feature>
<evidence type="ECO:0000256" key="5">
    <source>
        <dbReference type="ARBA" id="ARBA00023136"/>
    </source>
</evidence>
<proteinExistence type="predicted"/>
<keyword evidence="8" id="KW-1185">Reference proteome</keyword>
<feature type="transmembrane region" description="Helical" evidence="6">
    <location>
        <begin position="111"/>
        <end position="135"/>
    </location>
</feature>
<feature type="transmembrane region" description="Helical" evidence="6">
    <location>
        <begin position="279"/>
        <end position="304"/>
    </location>
</feature>
<dbReference type="AlphaFoldDB" id="A0A6L9EDC0"/>
<name>A0A6L9EDC0_9FLAO</name>
<accession>A0A6L9EDC0</accession>
<evidence type="ECO:0000256" key="2">
    <source>
        <dbReference type="ARBA" id="ARBA00022475"/>
    </source>
</evidence>
<dbReference type="PANTHER" id="PTHR30250:SF11">
    <property type="entry name" value="O-ANTIGEN TRANSPORTER-RELATED"/>
    <property type="match status" value="1"/>
</dbReference>
<dbReference type="Pfam" id="PF01943">
    <property type="entry name" value="Polysacc_synt"/>
    <property type="match status" value="1"/>
</dbReference>
<gene>
    <name evidence="7" type="ORF">GTQ38_10185</name>
</gene>
<organism evidence="7 8">
    <name type="scientific">Poritiphilus flavus</name>
    <dbReference type="NCBI Taxonomy" id="2697053"/>
    <lineage>
        <taxon>Bacteria</taxon>
        <taxon>Pseudomonadati</taxon>
        <taxon>Bacteroidota</taxon>
        <taxon>Flavobacteriia</taxon>
        <taxon>Flavobacteriales</taxon>
        <taxon>Flavobacteriaceae</taxon>
        <taxon>Poritiphilus</taxon>
    </lineage>
</organism>
<comment type="subcellular location">
    <subcellularLocation>
        <location evidence="1">Cell membrane</location>
        <topology evidence="1">Multi-pass membrane protein</topology>
    </subcellularLocation>
</comment>
<dbReference type="GO" id="GO:0005886">
    <property type="term" value="C:plasma membrane"/>
    <property type="evidence" value="ECO:0007669"/>
    <property type="project" value="UniProtKB-SubCell"/>
</dbReference>
<feature type="transmembrane region" description="Helical" evidence="6">
    <location>
        <begin position="356"/>
        <end position="374"/>
    </location>
</feature>
<evidence type="ECO:0000256" key="6">
    <source>
        <dbReference type="SAM" id="Phobius"/>
    </source>
</evidence>
<feature type="transmembrane region" description="Helical" evidence="6">
    <location>
        <begin position="411"/>
        <end position="430"/>
    </location>
</feature>
<feature type="transmembrane region" description="Helical" evidence="6">
    <location>
        <begin position="176"/>
        <end position="196"/>
    </location>
</feature>
<reference evidence="7 8" key="1">
    <citation type="submission" date="2020-01" db="EMBL/GenBank/DDBJ databases">
        <title>Bacteria diversity of Porities sp.</title>
        <authorList>
            <person name="Wang G."/>
        </authorList>
    </citation>
    <scope>NUCLEOTIDE SEQUENCE [LARGE SCALE GENOMIC DNA]</scope>
    <source>
        <strain evidence="7 8">R33</strain>
    </source>
</reference>
<dbReference type="InterPro" id="IPR050833">
    <property type="entry name" value="Poly_Biosynth_Transport"/>
</dbReference>
<dbReference type="EMBL" id="WXYO01000004">
    <property type="protein sequence ID" value="NAS12369.1"/>
    <property type="molecule type" value="Genomic_DNA"/>
</dbReference>
<evidence type="ECO:0000256" key="3">
    <source>
        <dbReference type="ARBA" id="ARBA00022692"/>
    </source>
</evidence>
<feature type="transmembrane region" description="Helical" evidence="6">
    <location>
        <begin position="251"/>
        <end position="273"/>
    </location>
</feature>
<sequence length="438" mass="49430">MQKRRKFRLKGIQLFSGKGQADSFASSIIVMANSTLKKIITMYGASVLGILIGFLVSIFNSRVLGPERFGDFKFIETAARFIASLVSVGFFISITRLMAMNDDKARERRYVGLFTVIFAITSAVGILIYLGFSFLEPYFFDNELDQSIWRYFLIVMVIIGQLAMNEILKGMHKIYTLSLFGVLPAFLYLAVIYLVHEFITPVTIDWVLYGYYGFLMLVITVILVGLKPSFDIKKPLVRELFKENKYNGRPIYYGSLAGVATTHIAGFTISYFMDNTQVGFFMLANTVCSPLLVIPSVLGTIFFKKFVHLDFIPKKVVYFSLGITALALVVFYALIELAVITFYTEAYLPVSDISKLLILSFIFHGLGDLINRFLGAKGKGTLLRNAAFIVGFVNVLGYTILVSFYKIEGAIITKILASGLYFAVMLWYYYNFTKINKQ</sequence>
<comment type="caution">
    <text evidence="7">The sequence shown here is derived from an EMBL/GenBank/DDBJ whole genome shotgun (WGS) entry which is preliminary data.</text>
</comment>
<keyword evidence="2" id="KW-1003">Cell membrane</keyword>
<feature type="transmembrane region" description="Helical" evidence="6">
    <location>
        <begin position="79"/>
        <end position="99"/>
    </location>
</feature>
<evidence type="ECO:0000256" key="1">
    <source>
        <dbReference type="ARBA" id="ARBA00004651"/>
    </source>
</evidence>
<keyword evidence="5 6" id="KW-0472">Membrane</keyword>
<dbReference type="PANTHER" id="PTHR30250">
    <property type="entry name" value="PST FAMILY PREDICTED COLANIC ACID TRANSPORTER"/>
    <property type="match status" value="1"/>
</dbReference>
<evidence type="ECO:0000313" key="8">
    <source>
        <dbReference type="Proteomes" id="UP000475249"/>
    </source>
</evidence>
<dbReference type="Proteomes" id="UP000475249">
    <property type="component" value="Unassembled WGS sequence"/>
</dbReference>
<dbReference type="RefSeq" id="WP_161435402.1">
    <property type="nucleotide sequence ID" value="NZ_WXYO01000004.1"/>
</dbReference>